<dbReference type="PANTHER" id="PTHR24171:SF8">
    <property type="entry name" value="BRCA1-ASSOCIATED RING DOMAIN PROTEIN 1"/>
    <property type="match status" value="1"/>
</dbReference>
<reference evidence="4 5" key="1">
    <citation type="submission" date="2016-06" db="EMBL/GenBank/DDBJ databases">
        <authorList>
            <person name="Kjaerup R.B."/>
            <person name="Dalgaard T.S."/>
            <person name="Juul-Madsen H.R."/>
        </authorList>
    </citation>
    <scope>NUCLEOTIDE SEQUENCE [LARGE SCALE GENOMIC DNA]</scope>
    <source>
        <strain evidence="4 5">DSM 43913</strain>
    </source>
</reference>
<evidence type="ECO:0000313" key="5">
    <source>
        <dbReference type="Proteomes" id="UP000198251"/>
    </source>
</evidence>
<proteinExistence type="predicted"/>
<dbReference type="GO" id="GO:0004842">
    <property type="term" value="F:ubiquitin-protein transferase activity"/>
    <property type="evidence" value="ECO:0007669"/>
    <property type="project" value="TreeGrafter"/>
</dbReference>
<dbReference type="AlphaFoldDB" id="A0A1C5G7G6"/>
<organism evidence="4 5">
    <name type="scientific">Micromonospora echinofusca</name>
    <dbReference type="NCBI Taxonomy" id="47858"/>
    <lineage>
        <taxon>Bacteria</taxon>
        <taxon>Bacillati</taxon>
        <taxon>Actinomycetota</taxon>
        <taxon>Actinomycetes</taxon>
        <taxon>Micromonosporales</taxon>
        <taxon>Micromonosporaceae</taxon>
        <taxon>Micromonospora</taxon>
    </lineage>
</organism>
<dbReference type="Proteomes" id="UP000198251">
    <property type="component" value="Chromosome I"/>
</dbReference>
<dbReference type="SMART" id="SM00248">
    <property type="entry name" value="ANK"/>
    <property type="match status" value="2"/>
</dbReference>
<dbReference type="RefSeq" id="WP_088999834.1">
    <property type="nucleotide sequence ID" value="NZ_LT607733.1"/>
</dbReference>
<dbReference type="GeneID" id="95801927"/>
<evidence type="ECO:0000256" key="1">
    <source>
        <dbReference type="ARBA" id="ARBA00022737"/>
    </source>
</evidence>
<protein>
    <submittedName>
        <fullName evidence="4">Ankyrin repeat-containing protein</fullName>
    </submittedName>
</protein>
<gene>
    <name evidence="4" type="ORF">GA0070610_2110</name>
</gene>
<keyword evidence="1" id="KW-0677">Repeat</keyword>
<evidence type="ECO:0000256" key="3">
    <source>
        <dbReference type="PROSITE-ProRule" id="PRU00023"/>
    </source>
</evidence>
<dbReference type="GO" id="GO:0085020">
    <property type="term" value="P:protein K6-linked ubiquitination"/>
    <property type="evidence" value="ECO:0007669"/>
    <property type="project" value="TreeGrafter"/>
</dbReference>
<dbReference type="EMBL" id="LT607733">
    <property type="protein sequence ID" value="SCG15865.1"/>
    <property type="molecule type" value="Genomic_DNA"/>
</dbReference>
<evidence type="ECO:0000256" key="2">
    <source>
        <dbReference type="ARBA" id="ARBA00023043"/>
    </source>
</evidence>
<dbReference type="PROSITE" id="PS50088">
    <property type="entry name" value="ANK_REPEAT"/>
    <property type="match status" value="1"/>
</dbReference>
<dbReference type="InterPro" id="IPR002110">
    <property type="entry name" value="Ankyrin_rpt"/>
</dbReference>
<dbReference type="Gene3D" id="1.25.40.20">
    <property type="entry name" value="Ankyrin repeat-containing domain"/>
    <property type="match status" value="1"/>
</dbReference>
<dbReference type="SUPFAM" id="SSF48403">
    <property type="entry name" value="Ankyrin repeat"/>
    <property type="match status" value="1"/>
</dbReference>
<dbReference type="PANTHER" id="PTHR24171">
    <property type="entry name" value="ANKYRIN REPEAT DOMAIN-CONTAINING PROTEIN 39-RELATED"/>
    <property type="match status" value="1"/>
</dbReference>
<keyword evidence="5" id="KW-1185">Reference proteome</keyword>
<feature type="repeat" description="ANK" evidence="3">
    <location>
        <begin position="477"/>
        <end position="509"/>
    </location>
</feature>
<sequence>MERRRQREKQLRLLGYASPPAAVAAATARRRAGDWRGACAAAAVDAHVDLRDVAARYGTDEAARVEGELRGLAPDLLRRFLPRTRSLALLPRAAVVLSRLPGPVRTTARLLRRGVPLLVATLPRTDHSPQRIGLRVTDSLRLPTRWHDLPGWCWDADAVATRRWAYGASAVRLAWHTPDGRPYPQGGTAAPRRAEDRATQVETVAALLAARQPVAAYEAAGLAVDPDVGRQDSAWLAPALVAHAPALSVLAEETRRLAHRYGTTTQFADGHRLAVELAADGQPTVRQAAWDEPVAGPYAFGVPAPADAALLRWGDLAPDELHPLVHEALFPGRTQAWRAPEPAPPPPIRIRCGRDWHPVQVAACRLVTAHTDEELRREFLLAGLGGPVGGCAAAVRAWRTGAKPVPKEIRRLRQDLFVRAFHGDTEGLLALLADGIDPQLRDNRGRTLVHWLPWVDHHRVLPALTAAGLDLDAPDRDGHSPLHAAALALATEVMEVLLAAGADPDAVDERGRTAAELLAFARTPTRR</sequence>
<dbReference type="InterPro" id="IPR036770">
    <property type="entry name" value="Ankyrin_rpt-contain_sf"/>
</dbReference>
<dbReference type="PROSITE" id="PS50297">
    <property type="entry name" value="ANK_REP_REGION"/>
    <property type="match status" value="1"/>
</dbReference>
<keyword evidence="2 3" id="KW-0040">ANK repeat</keyword>
<evidence type="ECO:0000313" key="4">
    <source>
        <dbReference type="EMBL" id="SCG15865.1"/>
    </source>
</evidence>
<name>A0A1C5G7G6_MICEH</name>
<dbReference type="Pfam" id="PF12796">
    <property type="entry name" value="Ank_2"/>
    <property type="match status" value="1"/>
</dbReference>
<accession>A0A1C5G7G6</accession>